<dbReference type="Gene3D" id="1.10.4080.10">
    <property type="entry name" value="ADP-ribosylation/Crystallin J1"/>
    <property type="match status" value="1"/>
</dbReference>
<dbReference type="Pfam" id="PF03747">
    <property type="entry name" value="ADP_ribosyl_GH"/>
    <property type="match status" value="1"/>
</dbReference>
<feature type="binding site" evidence="1">
    <location>
        <position position="134"/>
    </location>
    <ligand>
        <name>Mg(2+)</name>
        <dbReference type="ChEBI" id="CHEBI:18420"/>
        <label>1</label>
    </ligand>
</feature>
<organism evidence="2 3">
    <name type="scientific">Burkholderia aenigmatica</name>
    <dbReference type="NCBI Taxonomy" id="2015348"/>
    <lineage>
        <taxon>Bacteria</taxon>
        <taxon>Pseudomonadati</taxon>
        <taxon>Pseudomonadota</taxon>
        <taxon>Betaproteobacteria</taxon>
        <taxon>Burkholderiales</taxon>
        <taxon>Burkholderiaceae</taxon>
        <taxon>Burkholderia</taxon>
        <taxon>Burkholderia cepacia complex</taxon>
    </lineage>
</organism>
<dbReference type="RefSeq" id="WP_089452015.1">
    <property type="nucleotide sequence ID" value="NZ_NKFA01000008.1"/>
</dbReference>
<dbReference type="InterPro" id="IPR050792">
    <property type="entry name" value="ADP-ribosylglycohydrolase"/>
</dbReference>
<comment type="caution">
    <text evidence="2">The sequence shown here is derived from an EMBL/GenBank/DDBJ whole genome shotgun (WGS) entry which is preliminary data.</text>
</comment>
<dbReference type="EMBL" id="NKFA01000008">
    <property type="protein sequence ID" value="OXI41939.1"/>
    <property type="molecule type" value="Genomic_DNA"/>
</dbReference>
<comment type="cofactor">
    <cofactor evidence="1">
        <name>Mg(2+)</name>
        <dbReference type="ChEBI" id="CHEBI:18420"/>
    </cofactor>
    <text evidence="1">Binds 2 magnesium ions per subunit.</text>
</comment>
<dbReference type="GO" id="GO:0046872">
    <property type="term" value="F:metal ion binding"/>
    <property type="evidence" value="ECO:0007669"/>
    <property type="project" value="UniProtKB-KW"/>
</dbReference>
<feature type="binding site" evidence="1">
    <location>
        <position position="135"/>
    </location>
    <ligand>
        <name>Mg(2+)</name>
        <dbReference type="ChEBI" id="CHEBI:18420"/>
        <label>1</label>
    </ligand>
</feature>
<feature type="binding site" evidence="1">
    <location>
        <position position="342"/>
    </location>
    <ligand>
        <name>Mg(2+)</name>
        <dbReference type="ChEBI" id="CHEBI:18420"/>
        <label>1</label>
    </ligand>
</feature>
<evidence type="ECO:0000313" key="3">
    <source>
        <dbReference type="Proteomes" id="UP000214600"/>
    </source>
</evidence>
<dbReference type="AlphaFoldDB" id="A0A228IIH3"/>
<feature type="binding site" evidence="1">
    <location>
        <position position="344"/>
    </location>
    <ligand>
        <name>Mg(2+)</name>
        <dbReference type="ChEBI" id="CHEBI:18420"/>
        <label>1</label>
    </ligand>
</feature>
<dbReference type="OrthoDB" id="9798107at2"/>
<evidence type="ECO:0000313" key="2">
    <source>
        <dbReference type="EMBL" id="OXI41939.1"/>
    </source>
</evidence>
<proteinExistence type="predicted"/>
<dbReference type="PANTHER" id="PTHR16222:SF12">
    <property type="entry name" value="ADP-RIBOSYLGLYCOHYDROLASE-RELATED"/>
    <property type="match status" value="1"/>
</dbReference>
<feature type="binding site" evidence="1">
    <location>
        <position position="345"/>
    </location>
    <ligand>
        <name>Mg(2+)</name>
        <dbReference type="ChEBI" id="CHEBI:18420"/>
        <label>1</label>
    </ligand>
</feature>
<dbReference type="InterPro" id="IPR005502">
    <property type="entry name" value="Ribosyl_crysJ1"/>
</dbReference>
<keyword evidence="1" id="KW-0460">Magnesium</keyword>
<keyword evidence="2" id="KW-0378">Hydrolase</keyword>
<feature type="binding site" evidence="1">
    <location>
        <position position="136"/>
    </location>
    <ligand>
        <name>Mg(2+)</name>
        <dbReference type="ChEBI" id="CHEBI:18420"/>
        <label>1</label>
    </ligand>
</feature>
<accession>A0A228IIH3</accession>
<dbReference type="Proteomes" id="UP000214600">
    <property type="component" value="Unassembled WGS sequence"/>
</dbReference>
<dbReference type="GO" id="GO:0016787">
    <property type="term" value="F:hydrolase activity"/>
    <property type="evidence" value="ECO:0007669"/>
    <property type="project" value="UniProtKB-KW"/>
</dbReference>
<reference evidence="3" key="1">
    <citation type="submission" date="2017-06" db="EMBL/GenBank/DDBJ databases">
        <authorList>
            <person name="LiPuma J."/>
            <person name="Spilker T."/>
        </authorList>
    </citation>
    <scope>NUCLEOTIDE SEQUENCE [LARGE SCALE GENOMIC DNA]</scope>
    <source>
        <strain evidence="3">AU17325</strain>
    </source>
</reference>
<name>A0A228IIH3_9BURK</name>
<protein>
    <submittedName>
        <fullName evidence="2">ADP-ribosylglycohydrolase</fullName>
    </submittedName>
</protein>
<reference evidence="2 3" key="2">
    <citation type="submission" date="2017-08" db="EMBL/GenBank/DDBJ databases">
        <title>WGS of novel Burkholderia cepaca complex species.</title>
        <authorList>
            <person name="Lipuma J."/>
            <person name="Spilker T."/>
        </authorList>
    </citation>
    <scope>NUCLEOTIDE SEQUENCE [LARGE SCALE GENOMIC DNA]</scope>
    <source>
        <strain evidence="2 3">AU17325</strain>
    </source>
</reference>
<evidence type="ECO:0000256" key="1">
    <source>
        <dbReference type="PIRSR" id="PIRSR605502-1"/>
    </source>
</evidence>
<dbReference type="SUPFAM" id="SSF101478">
    <property type="entry name" value="ADP-ribosylglycohydrolase"/>
    <property type="match status" value="1"/>
</dbReference>
<dbReference type="InterPro" id="IPR036705">
    <property type="entry name" value="Ribosyl_crysJ1_sf"/>
</dbReference>
<sequence>MSDKDAALSAEQRAAVERAAARAARRSQYPEDMGFMPYSGRFTNADVVLKTPWLSEYFKFRNRNPLADRETLRDVQKQIGADCSDIIDRFRGAMLGLAIGDALGTTLEFSPRDRATVTDIVGGGPFHLKAGDWTDDTSMACCLAYSLVHSHGFNPDHAMLAFSYWYRFGAYSPTGECFDIGGTTRAALDRYLKTGNAFSGDTHPNSAGNGSLMRLAPVVLFYASDFDKAVHFAAESSRLTHGAQEAVDACRFFAALMWGAFAGFSKEEILSDRFSPLPGYWDQHPLAPAVERIARGAYKQKTRDEISSSGYVIDTLEAALWAFYHNDDFESGMLAAVNLAGDADTIGAVFGQLAGASYGETRIPVRWIVNTHAAHGFYHFAEDLLAASRTDQPGN</sequence>
<keyword evidence="1" id="KW-0479">Metal-binding</keyword>
<dbReference type="PANTHER" id="PTHR16222">
    <property type="entry name" value="ADP-RIBOSYLGLYCOHYDROLASE"/>
    <property type="match status" value="1"/>
</dbReference>
<gene>
    <name evidence="2" type="ORF">CFB84_22020</name>
</gene>